<organism evidence="2 3">
    <name type="scientific">Pedobacter panaciterrae</name>
    <dbReference type="NCBI Taxonomy" id="363849"/>
    <lineage>
        <taxon>Bacteria</taxon>
        <taxon>Pseudomonadati</taxon>
        <taxon>Bacteroidota</taxon>
        <taxon>Sphingobacteriia</taxon>
        <taxon>Sphingobacteriales</taxon>
        <taxon>Sphingobacteriaceae</taxon>
        <taxon>Pedobacter</taxon>
    </lineage>
</organism>
<gene>
    <name evidence="2" type="ORF">WAE58_24935</name>
</gene>
<feature type="domain" description="Nucleotidyl transferase" evidence="1">
    <location>
        <begin position="31"/>
        <end position="184"/>
    </location>
</feature>
<name>A0ABU8NTW8_9SPHI</name>
<sequence>MFKSKPSLVILAAGMASRYGGNKQIESFGPSGETIMEYSIYDAIKAGYGKVIFIIREEFSDSFKAAIEPKLKGKIELEYVYQSLDKYSGGRAIPQARVKPFGTQHALLCCKDVLDAPFSVINADDFYGFDAFKQSFDFLSNGIEDGKYACVGYELKNTLSDNGSVTRGEINVNADGNIIGITERKEIYKKDGKAFTKIAGADLELALDTKVSMNFFCFTPAFVNWSELEYYKFLDANLDDLKAEFLIPEVTDTLINSGKGAVKVIPTEARWFGVTFKEDAPIVKAQLQKLSDQGVYPANLWEREVLSVVDQGA</sequence>
<comment type="caution">
    <text evidence="2">The sequence shown here is derived from an EMBL/GenBank/DDBJ whole genome shotgun (WGS) entry which is preliminary data.</text>
</comment>
<keyword evidence="3" id="KW-1185">Reference proteome</keyword>
<dbReference type="Pfam" id="PF00483">
    <property type="entry name" value="NTP_transferase"/>
    <property type="match status" value="1"/>
</dbReference>
<accession>A0ABU8NTW8</accession>
<protein>
    <submittedName>
        <fullName evidence="2">Sugar phosphate nucleotidyltransferase</fullName>
    </submittedName>
</protein>
<dbReference type="SUPFAM" id="SSF53448">
    <property type="entry name" value="Nucleotide-diphospho-sugar transferases"/>
    <property type="match status" value="1"/>
</dbReference>
<evidence type="ECO:0000313" key="2">
    <source>
        <dbReference type="EMBL" id="MEJ2905714.1"/>
    </source>
</evidence>
<dbReference type="EMBL" id="JBBEUB010000014">
    <property type="protein sequence ID" value="MEJ2905714.1"/>
    <property type="molecule type" value="Genomic_DNA"/>
</dbReference>
<evidence type="ECO:0000259" key="1">
    <source>
        <dbReference type="Pfam" id="PF00483"/>
    </source>
</evidence>
<dbReference type="Proteomes" id="UP001378956">
    <property type="component" value="Unassembled WGS sequence"/>
</dbReference>
<evidence type="ECO:0000313" key="3">
    <source>
        <dbReference type="Proteomes" id="UP001378956"/>
    </source>
</evidence>
<reference evidence="2 3" key="1">
    <citation type="submission" date="2024-03" db="EMBL/GenBank/DDBJ databases">
        <title>Sequence of Lycoming College Course Isolates.</title>
        <authorList>
            <person name="Plotts O."/>
            <person name="Newman J."/>
        </authorList>
    </citation>
    <scope>NUCLEOTIDE SEQUENCE [LARGE SCALE GENOMIC DNA]</scope>
    <source>
        <strain evidence="2 3">CJB-3</strain>
    </source>
</reference>
<dbReference type="RefSeq" id="WP_172661987.1">
    <property type="nucleotide sequence ID" value="NZ_JABMKW010000018.1"/>
</dbReference>
<proteinExistence type="predicted"/>
<dbReference type="InterPro" id="IPR029044">
    <property type="entry name" value="Nucleotide-diphossugar_trans"/>
</dbReference>
<dbReference type="InterPro" id="IPR005835">
    <property type="entry name" value="NTP_transferase_dom"/>
</dbReference>
<dbReference type="Gene3D" id="3.90.550.10">
    <property type="entry name" value="Spore Coat Polysaccharide Biosynthesis Protein SpsA, Chain A"/>
    <property type="match status" value="1"/>
</dbReference>